<accession>H9UGD3</accession>
<protein>
    <submittedName>
        <fullName evidence="1">Uncharacterized protein</fullName>
    </submittedName>
</protein>
<dbReference type="AlphaFoldDB" id="H9UGD3"/>
<reference evidence="2" key="1">
    <citation type="journal article" date="2013" name="Stand. Genomic Sci.">
        <title>Complete genome sequence of the halophilic bacterium Spirochaeta africana type strain (Z-7692(T)) from the alkaline Lake Magadi in the East African Rift.</title>
        <authorList>
            <person name="Liolos K."/>
            <person name="Abt B."/>
            <person name="Scheuner C."/>
            <person name="Teshima H."/>
            <person name="Held B."/>
            <person name="Lapidus A."/>
            <person name="Nolan M."/>
            <person name="Lucas S."/>
            <person name="Deshpande S."/>
            <person name="Cheng J.F."/>
            <person name="Tapia R."/>
            <person name="Goodwin L.A."/>
            <person name="Pitluck S."/>
            <person name="Pagani I."/>
            <person name="Ivanova N."/>
            <person name="Mavromatis K."/>
            <person name="Mikhailova N."/>
            <person name="Huntemann M."/>
            <person name="Pati A."/>
            <person name="Chen A."/>
            <person name="Palaniappan K."/>
            <person name="Land M."/>
            <person name="Rohde M."/>
            <person name="Tindall B.J."/>
            <person name="Detter J.C."/>
            <person name="Goker M."/>
            <person name="Bristow J."/>
            <person name="Eisen J.A."/>
            <person name="Markowitz V."/>
            <person name="Hugenholtz P."/>
            <person name="Woyke T."/>
            <person name="Klenk H.P."/>
            <person name="Kyrpides N.C."/>
        </authorList>
    </citation>
    <scope>NUCLEOTIDE SEQUENCE</scope>
    <source>
        <strain evidence="2">ATCC 700263 / DSM 8902 / Z-7692</strain>
    </source>
</reference>
<sequence>MAVDTPFGRRARHLIAIAVLGLIGLTASGQELAGQQQAGQADPAEQTATYFYELDADGNPEFTQVLSWEAVAHVRRYRLEVEDAAGQLIHEQTSVEPQQEVQLPPGEYRYRIVLYNLLDQPELATGWYPILIRQALQPEIAGLEPGVVYLEDERFELLVTGQDLEPDAEFILLDYETGQQRYQLSLQQLQEDGVELRLPARIDAGEFLLQITNPGGLYERYPEPLRVRYQKPIDLAVLAGWSPVFPLMDDWVTRIWPETVYPVGADLQLDVIFLKRWFGYLGIGVNLTAAGFTGGEADARVVTTLGRLDLQLVYSYYFSPRWLATLRLGGGVTYTDLQMEYTGGVTGEPFATTDPGYSLGLALGYEPVGWLRLGPAARLHLIPYRDNTALFFTPGLYAGWVY</sequence>
<dbReference type="KEGG" id="sfc:Spiaf_0473"/>
<keyword evidence="2" id="KW-1185">Reference proteome</keyword>
<dbReference type="PATRIC" id="fig|889378.3.peg.482"/>
<evidence type="ECO:0000313" key="1">
    <source>
        <dbReference type="EMBL" id="AFG36576.1"/>
    </source>
</evidence>
<organism evidence="1 2">
    <name type="scientific">Spirochaeta africana (strain ATCC 700263 / DSM 8902 / Z-7692)</name>
    <dbReference type="NCBI Taxonomy" id="889378"/>
    <lineage>
        <taxon>Bacteria</taxon>
        <taxon>Pseudomonadati</taxon>
        <taxon>Spirochaetota</taxon>
        <taxon>Spirochaetia</taxon>
        <taxon>Spirochaetales</taxon>
        <taxon>Spirochaetaceae</taxon>
        <taxon>Spirochaeta</taxon>
    </lineage>
</organism>
<gene>
    <name evidence="1" type="ordered locus">Spiaf_0473</name>
</gene>
<name>H9UGD3_SPIAZ</name>
<dbReference type="EMBL" id="CP003282">
    <property type="protein sequence ID" value="AFG36576.1"/>
    <property type="molecule type" value="Genomic_DNA"/>
</dbReference>
<dbReference type="OrthoDB" id="355482at2"/>
<proteinExistence type="predicted"/>
<dbReference type="STRING" id="889378.Spiaf_0473"/>
<dbReference type="Proteomes" id="UP000007383">
    <property type="component" value="Chromosome"/>
</dbReference>
<dbReference type="RefSeq" id="WP_014454573.1">
    <property type="nucleotide sequence ID" value="NC_017098.1"/>
</dbReference>
<dbReference type="HOGENOM" id="CLU_703863_0_0_12"/>
<dbReference type="eggNOG" id="ENOG502ZQUE">
    <property type="taxonomic scope" value="Bacteria"/>
</dbReference>
<evidence type="ECO:0000313" key="2">
    <source>
        <dbReference type="Proteomes" id="UP000007383"/>
    </source>
</evidence>